<evidence type="ECO:0000256" key="2">
    <source>
        <dbReference type="ARBA" id="ARBA00022741"/>
    </source>
</evidence>
<dbReference type="SMART" id="SM01086">
    <property type="entry name" value="ClpB_D2-small"/>
    <property type="match status" value="1"/>
</dbReference>
<sequence>MEAKFSNRVKEVISLSREEAIRLGHDYIGTEHLLLGMIREGEGTAIGLLKKLGVSVEELKYALEQATRNTATQGTSITGSIPLTKQTEKVLKITYLEAKIFKSEIIGTEHLLLSILRDEDNISSQILSKFNVNYESVRDSLDYHGNTANNPTSGPEADDDDNDRLFGGSAGRGGAGSSGAAAKKGNEKSRTPVLDNFGRDLTKLAEEDKLDPIVGREKEIERVAQILSRRKKNNPILIGEPGVGKTAIAEGLALRIIQKKVSRVLFGKRVVTLDLASLVAGTKYRGQFEERMKAVMNELEKSPDVILFIDELHTIVGAGGASGSLDASNMFKPALARGEIQCIGATTLDEYRQYIEKDGALARRFQMVMVDPTTPEETIEILNNIKDKYQDHHHVVYTDKAIEACVKLSDRYMSDRFLPDKAIDILDEAGARVHINNIVVPEDILKLEEQIENIKGEKNRVVKSQKYEEAAKLRDTEKKLIDQLDQAKKDWEEETKKKRYTVKEENVAEVIAMMTGIPVSRVAQKESSKLLNMGEELKGKVIGQDKAIQQLVKAIQRTRVGLKDPKKPIGSFVFLGPTGVGKTELAKVLATYLFDKEDSLVRIDMSEYMEKFSISRLVGAPPGYVGYEEGGQLTEKIRRKPYSVILLDEIEKAHPDVYNLLLQVLDDGILTDGLGRKVDFRNTIIIMTSNIGARDLQDFGAGIGFGTKARQENMDEMTKGTITNALRKTFSPEFLNRLDDVVVFNSLEKKDIHKIIDISLSKLLGRIQTLGYRVELTEAAKDFVAEKGYDPKYGARPLNRAIQKYIEDPIAEEILKAEIAQGDVITADYTAGAEELTFSVSKSGETPNLASDERPEEAPEPDNDESTDSKKQGE</sequence>
<dbReference type="PANTHER" id="PTHR11638">
    <property type="entry name" value="ATP-DEPENDENT CLP PROTEASE"/>
    <property type="match status" value="1"/>
</dbReference>
<comment type="similarity">
    <text evidence="6">Belongs to the ClpA/ClpB family.</text>
</comment>
<feature type="region of interest" description="Disordered" evidence="8">
    <location>
        <begin position="838"/>
        <end position="874"/>
    </location>
</feature>
<dbReference type="GO" id="GO:0005737">
    <property type="term" value="C:cytoplasm"/>
    <property type="evidence" value="ECO:0007669"/>
    <property type="project" value="TreeGrafter"/>
</dbReference>
<dbReference type="Pfam" id="PF17871">
    <property type="entry name" value="AAA_lid_9"/>
    <property type="match status" value="1"/>
</dbReference>
<dbReference type="Gene3D" id="1.10.8.60">
    <property type="match status" value="2"/>
</dbReference>
<dbReference type="Pfam" id="PF00004">
    <property type="entry name" value="AAA"/>
    <property type="match status" value="1"/>
</dbReference>
<comment type="caution">
    <text evidence="11">The sequence shown here is derived from an EMBL/GenBank/DDBJ whole genome shotgun (WGS) entry which is preliminary data.</text>
</comment>
<feature type="compositionally biased region" description="Polar residues" evidence="8">
    <location>
        <begin position="838"/>
        <end position="849"/>
    </location>
</feature>
<evidence type="ECO:0000313" key="11">
    <source>
        <dbReference type="EMBL" id="RSK48311.1"/>
    </source>
</evidence>
<keyword evidence="12" id="KW-1185">Reference proteome</keyword>
<dbReference type="InterPro" id="IPR003959">
    <property type="entry name" value="ATPase_AAA_core"/>
</dbReference>
<dbReference type="InterPro" id="IPR003593">
    <property type="entry name" value="AAA+_ATPase"/>
</dbReference>
<keyword evidence="2 6" id="KW-0547">Nucleotide-binding</keyword>
<dbReference type="FunFam" id="3.40.50.300:FF:000010">
    <property type="entry name" value="Chaperone clpB 1, putative"/>
    <property type="match status" value="1"/>
</dbReference>
<dbReference type="EMBL" id="RWIT01000005">
    <property type="protein sequence ID" value="RSK48311.1"/>
    <property type="molecule type" value="Genomic_DNA"/>
</dbReference>
<dbReference type="RefSeq" id="WP_125419938.1">
    <property type="nucleotide sequence ID" value="NZ_RWIT01000005.1"/>
</dbReference>
<dbReference type="InterPro" id="IPR041546">
    <property type="entry name" value="ClpA/ClpB_AAA_lid"/>
</dbReference>
<dbReference type="FunFam" id="3.40.50.300:FF:000025">
    <property type="entry name" value="ATP-dependent Clp protease subunit"/>
    <property type="match status" value="1"/>
</dbReference>
<feature type="coiled-coil region" evidence="7">
    <location>
        <begin position="444"/>
        <end position="494"/>
    </location>
</feature>
<dbReference type="InterPro" id="IPR004176">
    <property type="entry name" value="Clp_R_N"/>
</dbReference>
<evidence type="ECO:0000256" key="8">
    <source>
        <dbReference type="SAM" id="MobiDB-lite"/>
    </source>
</evidence>
<dbReference type="Proteomes" id="UP000273500">
    <property type="component" value="Unassembled WGS sequence"/>
</dbReference>
<gene>
    <name evidence="11" type="ORF">EI291_11320</name>
</gene>
<evidence type="ECO:0000259" key="9">
    <source>
        <dbReference type="PROSITE" id="PS50151"/>
    </source>
</evidence>
<dbReference type="InterPro" id="IPR028299">
    <property type="entry name" value="ClpA/B_CS2"/>
</dbReference>
<keyword evidence="7" id="KW-0175">Coiled coil</keyword>
<feature type="domain" description="Clp R" evidence="10">
    <location>
        <begin position="1"/>
        <end position="149"/>
    </location>
</feature>
<feature type="region of interest" description="Disordered" evidence="8">
    <location>
        <begin position="143"/>
        <end position="193"/>
    </location>
</feature>
<dbReference type="InterPro" id="IPR027417">
    <property type="entry name" value="P-loop_NTPase"/>
</dbReference>
<dbReference type="InterPro" id="IPR001943">
    <property type="entry name" value="UVR_dom"/>
</dbReference>
<dbReference type="Pfam" id="PF10431">
    <property type="entry name" value="ClpB_D2-small"/>
    <property type="match status" value="1"/>
</dbReference>
<keyword evidence="11" id="KW-0378">Hydrolase</keyword>
<dbReference type="GO" id="GO:0005524">
    <property type="term" value="F:ATP binding"/>
    <property type="evidence" value="ECO:0007669"/>
    <property type="project" value="UniProtKB-KW"/>
</dbReference>
<dbReference type="InterPro" id="IPR036628">
    <property type="entry name" value="Clp_N_dom_sf"/>
</dbReference>
<dbReference type="GO" id="GO:0016887">
    <property type="term" value="F:ATP hydrolysis activity"/>
    <property type="evidence" value="ECO:0007669"/>
    <property type="project" value="InterPro"/>
</dbReference>
<dbReference type="OrthoDB" id="9803641at2"/>
<dbReference type="PANTHER" id="PTHR11638:SF18">
    <property type="entry name" value="HEAT SHOCK PROTEIN 104"/>
    <property type="match status" value="1"/>
</dbReference>
<evidence type="ECO:0000256" key="7">
    <source>
        <dbReference type="SAM" id="Coils"/>
    </source>
</evidence>
<dbReference type="PROSITE" id="PS00870">
    <property type="entry name" value="CLPAB_1"/>
    <property type="match status" value="1"/>
</dbReference>
<dbReference type="InterPro" id="IPR001270">
    <property type="entry name" value="ClpA/B"/>
</dbReference>
<evidence type="ECO:0000313" key="12">
    <source>
        <dbReference type="Proteomes" id="UP000273500"/>
    </source>
</evidence>
<dbReference type="Pfam" id="PF07724">
    <property type="entry name" value="AAA_2"/>
    <property type="match status" value="1"/>
</dbReference>
<evidence type="ECO:0000256" key="1">
    <source>
        <dbReference type="ARBA" id="ARBA00022737"/>
    </source>
</evidence>
<dbReference type="Gene3D" id="1.10.1780.10">
    <property type="entry name" value="Clp, N-terminal domain"/>
    <property type="match status" value="1"/>
</dbReference>
<dbReference type="PROSITE" id="PS50151">
    <property type="entry name" value="UVR"/>
    <property type="match status" value="1"/>
</dbReference>
<dbReference type="PRINTS" id="PR00300">
    <property type="entry name" value="CLPPROTEASEA"/>
</dbReference>
<keyword evidence="11" id="KW-0645">Protease</keyword>
<dbReference type="AlphaFoldDB" id="A0A3R9NJ56"/>
<dbReference type="CDD" id="cd00009">
    <property type="entry name" value="AAA"/>
    <property type="match status" value="1"/>
</dbReference>
<accession>A0A3R9NJ56</accession>
<evidence type="ECO:0000256" key="5">
    <source>
        <dbReference type="PROSITE-ProRule" id="PRU01251"/>
    </source>
</evidence>
<feature type="domain" description="UVR" evidence="9">
    <location>
        <begin position="448"/>
        <end position="483"/>
    </location>
</feature>
<dbReference type="GO" id="GO:0008233">
    <property type="term" value="F:peptidase activity"/>
    <property type="evidence" value="ECO:0007669"/>
    <property type="project" value="UniProtKB-KW"/>
</dbReference>
<keyword evidence="3 6" id="KW-0067">ATP-binding</keyword>
<keyword evidence="1 5" id="KW-0677">Repeat</keyword>
<evidence type="ECO:0000256" key="6">
    <source>
        <dbReference type="RuleBase" id="RU004432"/>
    </source>
</evidence>
<dbReference type="SUPFAM" id="SSF81923">
    <property type="entry name" value="Double Clp-N motif"/>
    <property type="match status" value="1"/>
</dbReference>
<dbReference type="PROSITE" id="PS00871">
    <property type="entry name" value="CLPAB_2"/>
    <property type="match status" value="1"/>
</dbReference>
<dbReference type="Gene3D" id="4.10.860.10">
    <property type="entry name" value="UVR domain"/>
    <property type="match status" value="1"/>
</dbReference>
<organism evidence="11 12">
    <name type="scientific">Hymenobacter rigui</name>
    <dbReference type="NCBI Taxonomy" id="334424"/>
    <lineage>
        <taxon>Bacteria</taxon>
        <taxon>Pseudomonadati</taxon>
        <taxon>Bacteroidota</taxon>
        <taxon>Cytophagia</taxon>
        <taxon>Cytophagales</taxon>
        <taxon>Hymenobacteraceae</taxon>
        <taxon>Hymenobacter</taxon>
    </lineage>
</organism>
<dbReference type="InterPro" id="IPR019489">
    <property type="entry name" value="Clp_ATPase_C"/>
</dbReference>
<dbReference type="Gene3D" id="3.40.50.300">
    <property type="entry name" value="P-loop containing nucleotide triphosphate hydrolases"/>
    <property type="match status" value="2"/>
</dbReference>
<dbReference type="Pfam" id="PF02861">
    <property type="entry name" value="Clp_N"/>
    <property type="match status" value="1"/>
</dbReference>
<evidence type="ECO:0000259" key="10">
    <source>
        <dbReference type="PROSITE" id="PS51903"/>
    </source>
</evidence>
<reference evidence="11 12" key="1">
    <citation type="submission" date="2018-12" db="EMBL/GenBank/DDBJ databases">
        <authorList>
            <person name="Feng G."/>
            <person name="Zhu H."/>
        </authorList>
    </citation>
    <scope>NUCLEOTIDE SEQUENCE [LARGE SCALE GENOMIC DNA]</scope>
    <source>
        <strain evidence="11 12">KCTC 12533</strain>
    </source>
</reference>
<protein>
    <submittedName>
        <fullName evidence="11">ATP-dependent Clp protease ATP-binding subunit</fullName>
    </submittedName>
</protein>
<keyword evidence="4 6" id="KW-0143">Chaperone</keyword>
<dbReference type="PROSITE" id="PS51903">
    <property type="entry name" value="CLP_R"/>
    <property type="match status" value="1"/>
</dbReference>
<feature type="compositionally biased region" description="Gly residues" evidence="8">
    <location>
        <begin position="168"/>
        <end position="177"/>
    </location>
</feature>
<dbReference type="SMART" id="SM00382">
    <property type="entry name" value="AAA"/>
    <property type="match status" value="2"/>
</dbReference>
<name>A0A3R9NJ56_9BACT</name>
<dbReference type="InterPro" id="IPR018368">
    <property type="entry name" value="ClpA/B_CS1"/>
</dbReference>
<proteinExistence type="inferred from homology"/>
<evidence type="ECO:0000256" key="3">
    <source>
        <dbReference type="ARBA" id="ARBA00022840"/>
    </source>
</evidence>
<dbReference type="SUPFAM" id="SSF52540">
    <property type="entry name" value="P-loop containing nucleoside triphosphate hydrolases"/>
    <property type="match status" value="2"/>
</dbReference>
<dbReference type="InterPro" id="IPR050130">
    <property type="entry name" value="ClpA_ClpB"/>
</dbReference>
<dbReference type="GO" id="GO:0034605">
    <property type="term" value="P:cellular response to heat"/>
    <property type="evidence" value="ECO:0007669"/>
    <property type="project" value="TreeGrafter"/>
</dbReference>
<dbReference type="GO" id="GO:0006508">
    <property type="term" value="P:proteolysis"/>
    <property type="evidence" value="ECO:0007669"/>
    <property type="project" value="UniProtKB-KW"/>
</dbReference>
<dbReference type="CDD" id="cd19499">
    <property type="entry name" value="RecA-like_ClpB_Hsp104-like"/>
    <property type="match status" value="1"/>
</dbReference>
<evidence type="ECO:0000256" key="4">
    <source>
        <dbReference type="ARBA" id="ARBA00023186"/>
    </source>
</evidence>